<feature type="region of interest" description="Disordered" evidence="3">
    <location>
        <begin position="1"/>
        <end position="25"/>
    </location>
</feature>
<reference evidence="5 6" key="1">
    <citation type="journal article" date="2015" name="Stand. Genomic Sci.">
        <title>Complete genome sequence and description of Salinispira pacifica gen. nov., sp. nov., a novel spirochaete isolated form a hypersaline microbial mat.</title>
        <authorList>
            <person name="Ben Hania W."/>
            <person name="Joseph M."/>
            <person name="Schumann P."/>
            <person name="Bunk B."/>
            <person name="Fiebig A."/>
            <person name="Sproer C."/>
            <person name="Klenk H.P."/>
            <person name="Fardeau M.L."/>
            <person name="Spring S."/>
        </authorList>
    </citation>
    <scope>NUCLEOTIDE SEQUENCE [LARGE SCALE GENOMIC DNA]</scope>
    <source>
        <strain evidence="5 6">L21-RPul-D2</strain>
    </source>
</reference>
<dbReference type="STRING" id="1307761.L21SP2_0931"/>
<dbReference type="Proteomes" id="UP000018680">
    <property type="component" value="Chromosome"/>
</dbReference>
<dbReference type="InterPro" id="IPR031107">
    <property type="entry name" value="Small_HSP"/>
</dbReference>
<dbReference type="PROSITE" id="PS01031">
    <property type="entry name" value="SHSP"/>
    <property type="match status" value="1"/>
</dbReference>
<feature type="domain" description="SHSP" evidence="4">
    <location>
        <begin position="16"/>
        <end position="128"/>
    </location>
</feature>
<dbReference type="KEGG" id="slr:L21SP2_0931"/>
<dbReference type="EMBL" id="CP006939">
    <property type="protein sequence ID" value="AHC14351.1"/>
    <property type="molecule type" value="Genomic_DNA"/>
</dbReference>
<sequence>MNLAKKESKDRQVESTRGNSFRTPACDIHENENSYLMIFDLPGVEKKDVNITVEQNVLNLSAECSKAPGEGYDMLREEMQFSGYKRSFELGETVDSGNISAQYDNGSLILTLPKKENKKTKKIQIELK</sequence>
<evidence type="ECO:0000256" key="1">
    <source>
        <dbReference type="PROSITE-ProRule" id="PRU00285"/>
    </source>
</evidence>
<evidence type="ECO:0000313" key="5">
    <source>
        <dbReference type="EMBL" id="AHC14351.1"/>
    </source>
</evidence>
<protein>
    <submittedName>
        <fullName evidence="5">Heat shock protein, Hsp20 family</fullName>
    </submittedName>
</protein>
<proteinExistence type="inferred from homology"/>
<keyword evidence="6" id="KW-1185">Reference proteome</keyword>
<dbReference type="RefSeq" id="WP_024267282.1">
    <property type="nucleotide sequence ID" value="NC_023035.1"/>
</dbReference>
<dbReference type="CDD" id="cd06464">
    <property type="entry name" value="ACD_sHsps-like"/>
    <property type="match status" value="1"/>
</dbReference>
<evidence type="ECO:0000259" key="4">
    <source>
        <dbReference type="PROSITE" id="PS01031"/>
    </source>
</evidence>
<comment type="similarity">
    <text evidence="1 2">Belongs to the small heat shock protein (HSP20) family.</text>
</comment>
<dbReference type="InterPro" id="IPR008978">
    <property type="entry name" value="HSP20-like_chaperone"/>
</dbReference>
<dbReference type="eggNOG" id="COG0071">
    <property type="taxonomic scope" value="Bacteria"/>
</dbReference>
<gene>
    <name evidence="5" type="ORF">L21SP2_0931</name>
</gene>
<dbReference type="Pfam" id="PF00011">
    <property type="entry name" value="HSP20"/>
    <property type="match status" value="1"/>
</dbReference>
<accession>V5WGR1</accession>
<dbReference type="HOGENOM" id="CLU_046737_9_3_12"/>
<evidence type="ECO:0000256" key="3">
    <source>
        <dbReference type="SAM" id="MobiDB-lite"/>
    </source>
</evidence>
<dbReference type="InterPro" id="IPR002068">
    <property type="entry name" value="A-crystallin/Hsp20_dom"/>
</dbReference>
<organism evidence="5 6">
    <name type="scientific">Salinispira pacifica</name>
    <dbReference type="NCBI Taxonomy" id="1307761"/>
    <lineage>
        <taxon>Bacteria</taxon>
        <taxon>Pseudomonadati</taxon>
        <taxon>Spirochaetota</taxon>
        <taxon>Spirochaetia</taxon>
        <taxon>Spirochaetales</taxon>
        <taxon>Spirochaetaceae</taxon>
        <taxon>Salinispira</taxon>
    </lineage>
</organism>
<dbReference type="OrthoDB" id="327485at2"/>
<dbReference type="PANTHER" id="PTHR11527">
    <property type="entry name" value="HEAT-SHOCK PROTEIN 20 FAMILY MEMBER"/>
    <property type="match status" value="1"/>
</dbReference>
<dbReference type="AlphaFoldDB" id="V5WGR1"/>
<dbReference type="SUPFAM" id="SSF49764">
    <property type="entry name" value="HSP20-like chaperones"/>
    <property type="match status" value="1"/>
</dbReference>
<evidence type="ECO:0000313" key="6">
    <source>
        <dbReference type="Proteomes" id="UP000018680"/>
    </source>
</evidence>
<evidence type="ECO:0000256" key="2">
    <source>
        <dbReference type="RuleBase" id="RU003616"/>
    </source>
</evidence>
<dbReference type="Gene3D" id="2.60.40.790">
    <property type="match status" value="1"/>
</dbReference>
<name>V5WGR1_9SPIO</name>
<keyword evidence="5" id="KW-0346">Stress response</keyword>
<feature type="compositionally biased region" description="Basic and acidic residues" evidence="3">
    <location>
        <begin position="1"/>
        <end position="14"/>
    </location>
</feature>